<proteinExistence type="predicted"/>
<protein>
    <submittedName>
        <fullName evidence="1">Uncharacterized protein</fullName>
    </submittedName>
</protein>
<name>A0A7R9IP03_9NEOP</name>
<sequence>MELNLKGMAWRLVKALVNRPHITRIRIVFQIFTIKELEKIPDFQLVTPPQEVMQLPRKGAQPWENVETDLRDLCERALERLKQKISKRRILLRPQFQDYDPYTMDHSCDAVSLYEKDHFSPLKLDEPPELQ</sequence>
<dbReference type="EMBL" id="OE005434">
    <property type="protein sequence ID" value="CAD7461962.1"/>
    <property type="molecule type" value="Genomic_DNA"/>
</dbReference>
<organism evidence="1">
    <name type="scientific">Timema tahoe</name>
    <dbReference type="NCBI Taxonomy" id="61484"/>
    <lineage>
        <taxon>Eukaryota</taxon>
        <taxon>Metazoa</taxon>
        <taxon>Ecdysozoa</taxon>
        <taxon>Arthropoda</taxon>
        <taxon>Hexapoda</taxon>
        <taxon>Insecta</taxon>
        <taxon>Pterygota</taxon>
        <taxon>Neoptera</taxon>
        <taxon>Polyneoptera</taxon>
        <taxon>Phasmatodea</taxon>
        <taxon>Timematodea</taxon>
        <taxon>Timematoidea</taxon>
        <taxon>Timematidae</taxon>
        <taxon>Timema</taxon>
    </lineage>
</organism>
<evidence type="ECO:0000313" key="1">
    <source>
        <dbReference type="EMBL" id="CAD7461962.1"/>
    </source>
</evidence>
<gene>
    <name evidence="1" type="ORF">TTEB3V08_LOCUS9865</name>
</gene>
<reference evidence="1" key="1">
    <citation type="submission" date="2020-11" db="EMBL/GenBank/DDBJ databases">
        <authorList>
            <person name="Tran Van P."/>
        </authorList>
    </citation>
    <scope>NUCLEOTIDE SEQUENCE</scope>
</reference>
<accession>A0A7R9IP03</accession>
<dbReference type="AlphaFoldDB" id="A0A7R9IP03"/>